<dbReference type="GO" id="GO:0007031">
    <property type="term" value="P:peroxisome organization"/>
    <property type="evidence" value="ECO:0007669"/>
    <property type="project" value="InterPro"/>
</dbReference>
<dbReference type="GO" id="GO:0005524">
    <property type="term" value="F:ATP binding"/>
    <property type="evidence" value="ECO:0007669"/>
    <property type="project" value="InterPro"/>
</dbReference>
<dbReference type="Gene3D" id="3.10.330.10">
    <property type="match status" value="1"/>
</dbReference>
<dbReference type="Proteomes" id="UP000076532">
    <property type="component" value="Unassembled WGS sequence"/>
</dbReference>
<evidence type="ECO:0000256" key="1">
    <source>
        <dbReference type="SAM" id="MobiDB-lite"/>
    </source>
</evidence>
<keyword evidence="4" id="KW-1185">Reference proteome</keyword>
<evidence type="ECO:0000313" key="3">
    <source>
        <dbReference type="EMBL" id="KZP19187.1"/>
    </source>
</evidence>
<gene>
    <name evidence="3" type="ORF">FIBSPDRAFT_955721</name>
</gene>
<reference evidence="3 4" key="1">
    <citation type="journal article" date="2016" name="Mol. Biol. Evol.">
        <title>Comparative Genomics of Early-Diverging Mushroom-Forming Fungi Provides Insights into the Origins of Lignocellulose Decay Capabilities.</title>
        <authorList>
            <person name="Nagy L.G."/>
            <person name="Riley R."/>
            <person name="Tritt A."/>
            <person name="Adam C."/>
            <person name="Daum C."/>
            <person name="Floudas D."/>
            <person name="Sun H."/>
            <person name="Yadav J.S."/>
            <person name="Pangilinan J."/>
            <person name="Larsson K.H."/>
            <person name="Matsuura K."/>
            <person name="Barry K."/>
            <person name="Labutti K."/>
            <person name="Kuo R."/>
            <person name="Ohm R.A."/>
            <person name="Bhattacharya S.S."/>
            <person name="Shirouzu T."/>
            <person name="Yoshinaga Y."/>
            <person name="Martin F.M."/>
            <person name="Grigoriev I.V."/>
            <person name="Hibbett D.S."/>
        </authorList>
    </citation>
    <scope>NUCLEOTIDE SEQUENCE [LARGE SCALE GENOMIC DNA]</scope>
    <source>
        <strain evidence="3 4">CBS 109695</strain>
    </source>
</reference>
<protein>
    <recommendedName>
        <fullName evidence="2">Peroxisomal ATPase PEX1 N-terminal C-lobe domain-containing protein</fullName>
    </recommendedName>
</protein>
<dbReference type="InterPro" id="IPR015342">
    <property type="entry name" value="PEX1-N_C-lobe"/>
</dbReference>
<dbReference type="Pfam" id="PF09262">
    <property type="entry name" value="PEX-1N"/>
    <property type="match status" value="1"/>
</dbReference>
<organism evidence="3 4">
    <name type="scientific">Athelia psychrophila</name>
    <dbReference type="NCBI Taxonomy" id="1759441"/>
    <lineage>
        <taxon>Eukaryota</taxon>
        <taxon>Fungi</taxon>
        <taxon>Dikarya</taxon>
        <taxon>Basidiomycota</taxon>
        <taxon>Agaricomycotina</taxon>
        <taxon>Agaricomycetes</taxon>
        <taxon>Agaricomycetidae</taxon>
        <taxon>Atheliales</taxon>
        <taxon>Atheliaceae</taxon>
        <taxon>Athelia</taxon>
    </lineage>
</organism>
<sequence>MDDVDYMLMIMRVQVEIGFWPSPSEEPVSVDDWEIIYIHAGHVEDTLLGQMRGAEMARRSMSGSLDARGSVYESSDPASPWRPGPLDPSPNLSGNARNTKVLAGRSTAAASTSTPDEENAENGKGEEEREAVLSSWRAGIPAGNVALRFGSDWKARSGISSQLRTNAGLHRRPPPALTAADVVRSLPSSAEMVYIGLARHDETPVPTLKRLFKHSWGERSVASLGRDCV</sequence>
<accession>A0A166HSM4</accession>
<dbReference type="AlphaFoldDB" id="A0A166HSM4"/>
<proteinExistence type="predicted"/>
<dbReference type="GO" id="GO:0005777">
    <property type="term" value="C:peroxisome"/>
    <property type="evidence" value="ECO:0007669"/>
    <property type="project" value="InterPro"/>
</dbReference>
<evidence type="ECO:0000313" key="4">
    <source>
        <dbReference type="Proteomes" id="UP000076532"/>
    </source>
</evidence>
<evidence type="ECO:0000259" key="2">
    <source>
        <dbReference type="Pfam" id="PF09262"/>
    </source>
</evidence>
<feature type="domain" description="Peroxisomal ATPase PEX1 N-terminal C-lobe" evidence="2">
    <location>
        <begin position="26"/>
        <end position="54"/>
    </location>
</feature>
<dbReference type="OrthoDB" id="2187at2759"/>
<name>A0A166HSM4_9AGAM</name>
<feature type="region of interest" description="Disordered" evidence="1">
    <location>
        <begin position="67"/>
        <end position="130"/>
    </location>
</feature>
<dbReference type="EMBL" id="KV417566">
    <property type="protein sequence ID" value="KZP19187.1"/>
    <property type="molecule type" value="Genomic_DNA"/>
</dbReference>
<feature type="compositionally biased region" description="Basic and acidic residues" evidence="1">
    <location>
        <begin position="121"/>
        <end position="130"/>
    </location>
</feature>